<organism evidence="8 9">
    <name type="scientific">Nelumbo nucifera</name>
    <name type="common">Sacred lotus</name>
    <dbReference type="NCBI Taxonomy" id="4432"/>
    <lineage>
        <taxon>Eukaryota</taxon>
        <taxon>Viridiplantae</taxon>
        <taxon>Streptophyta</taxon>
        <taxon>Embryophyta</taxon>
        <taxon>Tracheophyta</taxon>
        <taxon>Spermatophyta</taxon>
        <taxon>Magnoliopsida</taxon>
        <taxon>Proteales</taxon>
        <taxon>Nelumbonaceae</taxon>
        <taxon>Nelumbo</taxon>
    </lineage>
</organism>
<dbReference type="PANTHER" id="PTHR31265">
    <property type="entry name" value="OS02G0527500 PROTEIN-RELATED"/>
    <property type="match status" value="1"/>
</dbReference>
<feature type="domain" description="DUF642" evidence="7">
    <location>
        <begin position="119"/>
        <end position="240"/>
    </location>
</feature>
<evidence type="ECO:0000256" key="3">
    <source>
        <dbReference type="ARBA" id="ARBA00022525"/>
    </source>
</evidence>
<evidence type="ECO:0000256" key="4">
    <source>
        <dbReference type="ARBA" id="ARBA00022729"/>
    </source>
</evidence>
<comment type="caution">
    <text evidence="8">The sequence shown here is derived from an EMBL/GenBank/DDBJ whole genome shotgun (WGS) entry which is preliminary data.</text>
</comment>
<name>A0A822XXX4_NELNU</name>
<keyword evidence="4" id="KW-0732">Signal</keyword>
<keyword evidence="9" id="KW-1185">Reference proteome</keyword>
<dbReference type="InterPro" id="IPR006946">
    <property type="entry name" value="DGR2-like_dom"/>
</dbReference>
<dbReference type="Proteomes" id="UP000607653">
    <property type="component" value="Unassembled WGS sequence"/>
</dbReference>
<feature type="region of interest" description="Disordered" evidence="6">
    <location>
        <begin position="44"/>
        <end position="67"/>
    </location>
</feature>
<gene>
    <name evidence="8" type="ORF">HUJ06_027952</name>
</gene>
<evidence type="ECO:0000256" key="2">
    <source>
        <dbReference type="ARBA" id="ARBA00004613"/>
    </source>
</evidence>
<dbReference type="InterPro" id="IPR052437">
    <property type="entry name" value="Pectin_Meth_Modulator"/>
</dbReference>
<proteinExistence type="predicted"/>
<evidence type="ECO:0000256" key="6">
    <source>
        <dbReference type="SAM" id="MobiDB-lite"/>
    </source>
</evidence>
<keyword evidence="5" id="KW-0325">Glycoprotein</keyword>
<dbReference type="EMBL" id="DUZY01000002">
    <property type="protein sequence ID" value="DAD26484.1"/>
    <property type="molecule type" value="Genomic_DNA"/>
</dbReference>
<evidence type="ECO:0000313" key="8">
    <source>
        <dbReference type="EMBL" id="DAD26484.1"/>
    </source>
</evidence>
<evidence type="ECO:0000256" key="1">
    <source>
        <dbReference type="ARBA" id="ARBA00004196"/>
    </source>
</evidence>
<dbReference type="PANTHER" id="PTHR31265:SF28">
    <property type="entry name" value="EMB|CAB87702.1"/>
    <property type="match status" value="1"/>
</dbReference>
<protein>
    <recommendedName>
        <fullName evidence="7">DUF642 domain-containing protein</fullName>
    </recommendedName>
</protein>
<reference evidence="8 9" key="1">
    <citation type="journal article" date="2020" name="Mol. Biol. Evol.">
        <title>Distinct Expression and Methylation Patterns for Genes with Different Fates following a Single Whole-Genome Duplication in Flowering Plants.</title>
        <authorList>
            <person name="Shi T."/>
            <person name="Rahmani R.S."/>
            <person name="Gugger P.F."/>
            <person name="Wang M."/>
            <person name="Li H."/>
            <person name="Zhang Y."/>
            <person name="Li Z."/>
            <person name="Wang Q."/>
            <person name="Van de Peer Y."/>
            <person name="Marchal K."/>
            <person name="Chen J."/>
        </authorList>
    </citation>
    <scope>NUCLEOTIDE SEQUENCE [LARGE SCALE GENOMIC DNA]</scope>
    <source>
        <tissue evidence="8">Leaf</tissue>
    </source>
</reference>
<dbReference type="GO" id="GO:0005576">
    <property type="term" value="C:extracellular region"/>
    <property type="evidence" value="ECO:0007669"/>
    <property type="project" value="UniProtKB-SubCell"/>
</dbReference>
<sequence>MTCIHKCVCIPHSCRDGKRYFCKKPFVLFFPASFHSPPKPFVLLSSPTSKDKRHHRRRQASSGDQRQRFSVSLPAVFLPPIDDKGLMLFSLRWFICNFVLLRLHLQRLSSAVVLRHQRLVKYIDSKNYQVPQGKAAVELVLGASGGIQTATELNKGTTYKLEFVLGDANDSCVGDFIVRPQEGSTSMNFTMQTNGTGLAQSFLMTFKADSAITNISFVSLTTSQTRDFVFCGPMIDNVVLRASFGLKQQMQSRVLFLCLVFLVDVV</sequence>
<evidence type="ECO:0000256" key="5">
    <source>
        <dbReference type="ARBA" id="ARBA00023180"/>
    </source>
</evidence>
<comment type="subcellular location">
    <subcellularLocation>
        <location evidence="1">Cell envelope</location>
    </subcellularLocation>
    <subcellularLocation>
        <location evidence="2">Secreted</location>
    </subcellularLocation>
</comment>
<evidence type="ECO:0000313" key="9">
    <source>
        <dbReference type="Proteomes" id="UP000607653"/>
    </source>
</evidence>
<dbReference type="AlphaFoldDB" id="A0A822XXX4"/>
<keyword evidence="3" id="KW-0964">Secreted</keyword>
<evidence type="ECO:0000259" key="7">
    <source>
        <dbReference type="Pfam" id="PF04862"/>
    </source>
</evidence>
<accession>A0A822XXX4</accession>
<dbReference type="Pfam" id="PF04862">
    <property type="entry name" value="DUF642"/>
    <property type="match status" value="1"/>
</dbReference>